<dbReference type="GO" id="GO:0051082">
    <property type="term" value="F:unfolded protein binding"/>
    <property type="evidence" value="ECO:0007669"/>
    <property type="project" value="UniProtKB-UniRule"/>
</dbReference>
<feature type="repeat" description="CXXCXGXG motif" evidence="13">
    <location>
        <begin position="155"/>
        <end position="162"/>
    </location>
</feature>
<feature type="binding site" evidence="13">
    <location>
        <position position="197"/>
    </location>
    <ligand>
        <name>Zn(2+)</name>
        <dbReference type="ChEBI" id="CHEBI:29105"/>
        <label>2</label>
    </ligand>
</feature>
<evidence type="ECO:0000256" key="14">
    <source>
        <dbReference type="PROSITE-ProRule" id="PRU00546"/>
    </source>
</evidence>
<comment type="caution">
    <text evidence="17">The sequence shown here is derived from an EMBL/GenBank/DDBJ whole genome shotgun (WGS) entry which is preliminary data.</text>
</comment>
<gene>
    <name evidence="13 17" type="primary">dnaJ</name>
    <name evidence="17" type="ORF">EIKCOROL_01600</name>
</gene>
<keyword evidence="10 13" id="KW-0143">Chaperone</keyword>
<evidence type="ECO:0000259" key="15">
    <source>
        <dbReference type="PROSITE" id="PS50076"/>
    </source>
</evidence>
<dbReference type="GO" id="GO:0031072">
    <property type="term" value="F:heat shock protein binding"/>
    <property type="evidence" value="ECO:0007669"/>
    <property type="project" value="InterPro"/>
</dbReference>
<dbReference type="SUPFAM" id="SSF57938">
    <property type="entry name" value="DnaJ/Hsp40 cysteine-rich domain"/>
    <property type="match status" value="1"/>
</dbReference>
<keyword evidence="4 13" id="KW-0235">DNA replication</keyword>
<dbReference type="NCBIfam" id="TIGR02349">
    <property type="entry name" value="DnaJ_bact"/>
    <property type="match status" value="1"/>
</dbReference>
<dbReference type="SUPFAM" id="SSF49493">
    <property type="entry name" value="HSP40/DnaJ peptide-binding domain"/>
    <property type="match status" value="2"/>
</dbReference>
<comment type="domain">
    <text evidence="13">The J domain is necessary and sufficient to stimulate DnaK ATPase activity. Zinc center 1 plays an important role in the autonomous, DnaK-independent chaperone activity of DnaJ. Zinc center 2 is essential for interaction with DnaK and for DnaJ activity.</text>
</comment>
<evidence type="ECO:0000256" key="10">
    <source>
        <dbReference type="ARBA" id="ARBA00023186"/>
    </source>
</evidence>
<dbReference type="InterPro" id="IPR012724">
    <property type="entry name" value="DnaJ"/>
</dbReference>
<dbReference type="InterPro" id="IPR002939">
    <property type="entry name" value="DnaJ_C"/>
</dbReference>
<dbReference type="InterPro" id="IPR001305">
    <property type="entry name" value="HSP_DnaJ_Cys-rich_dom"/>
</dbReference>
<dbReference type="SMART" id="SM00271">
    <property type="entry name" value="DnaJ"/>
    <property type="match status" value="1"/>
</dbReference>
<comment type="cofactor">
    <cofactor evidence="13">
        <name>Zn(2+)</name>
        <dbReference type="ChEBI" id="CHEBI:29105"/>
    </cofactor>
    <text evidence="13">Binds 2 Zn(2+) ions per monomer.</text>
</comment>
<dbReference type="GO" id="GO:0006260">
    <property type="term" value="P:DNA replication"/>
    <property type="evidence" value="ECO:0007669"/>
    <property type="project" value="UniProtKB-KW"/>
</dbReference>
<evidence type="ECO:0000313" key="18">
    <source>
        <dbReference type="Proteomes" id="UP000005837"/>
    </source>
</evidence>
<feature type="repeat" description="CXXCXGXG motif" evidence="13">
    <location>
        <begin position="208"/>
        <end position="215"/>
    </location>
</feature>
<dbReference type="Gene3D" id="2.60.260.20">
    <property type="entry name" value="Urease metallochaperone UreE, N-terminal domain"/>
    <property type="match status" value="2"/>
</dbReference>
<feature type="zinc finger region" description="CR-type" evidence="14">
    <location>
        <begin position="142"/>
        <end position="220"/>
    </location>
</feature>
<dbReference type="HOGENOM" id="CLU_017633_0_7_4"/>
<evidence type="ECO:0000256" key="1">
    <source>
        <dbReference type="ARBA" id="ARBA00004496"/>
    </source>
</evidence>
<dbReference type="AlphaFoldDB" id="C0DW50"/>
<evidence type="ECO:0000256" key="7">
    <source>
        <dbReference type="ARBA" id="ARBA00022771"/>
    </source>
</evidence>
<evidence type="ECO:0000256" key="13">
    <source>
        <dbReference type="HAMAP-Rule" id="MF_01152"/>
    </source>
</evidence>
<dbReference type="FunFam" id="2.60.260.20:FF:000004">
    <property type="entry name" value="Molecular chaperone DnaJ"/>
    <property type="match status" value="1"/>
</dbReference>
<keyword evidence="8 13" id="KW-0862">Zinc</keyword>
<dbReference type="PROSITE" id="PS00636">
    <property type="entry name" value="DNAJ_1"/>
    <property type="match status" value="1"/>
</dbReference>
<dbReference type="FunFam" id="2.10.230.10:FF:000002">
    <property type="entry name" value="Molecular chaperone DnaJ"/>
    <property type="match status" value="1"/>
</dbReference>
<feature type="repeat" description="CXXCXGXG motif" evidence="13">
    <location>
        <begin position="172"/>
        <end position="179"/>
    </location>
</feature>
<evidence type="ECO:0000256" key="9">
    <source>
        <dbReference type="ARBA" id="ARBA00023016"/>
    </source>
</evidence>
<comment type="function">
    <text evidence="13">Participates actively in the response to hyperosmotic and heat shock by preventing the aggregation of stress-denatured proteins and by disaggregating proteins, also in an autonomous, DnaK-independent fashion. Unfolded proteins bind initially to DnaJ; upon interaction with the DnaJ-bound protein, DnaK hydrolyzes its bound ATP, resulting in the formation of a stable complex. GrpE releases ADP from DnaK; ATP binding to DnaK triggers the release of the substrate protein, thus completing the reaction cycle. Several rounds of ATP-dependent interactions between DnaJ, DnaK and GrpE are required for fully efficient folding. Also involved, together with DnaK and GrpE, in the DNA replication of plasmids through activation of initiation proteins.</text>
</comment>
<dbReference type="PANTHER" id="PTHR43096">
    <property type="entry name" value="DNAJ HOMOLOG 1, MITOCHONDRIAL-RELATED"/>
    <property type="match status" value="1"/>
</dbReference>
<dbReference type="SUPFAM" id="SSF46565">
    <property type="entry name" value="Chaperone J-domain"/>
    <property type="match status" value="1"/>
</dbReference>
<keyword evidence="3 13" id="KW-0963">Cytoplasm</keyword>
<dbReference type="eggNOG" id="COG0484">
    <property type="taxonomic scope" value="Bacteria"/>
</dbReference>
<dbReference type="InterPro" id="IPR008971">
    <property type="entry name" value="HSP40/DnaJ_pept-bd"/>
</dbReference>
<comment type="similarity">
    <text evidence="11 13">Belongs to the DnaJ family.</text>
</comment>
<accession>C0DW50</accession>
<comment type="subunit">
    <text evidence="2 13">Homodimer.</text>
</comment>
<feature type="binding site" evidence="13">
    <location>
        <position position="158"/>
    </location>
    <ligand>
        <name>Zn(2+)</name>
        <dbReference type="ChEBI" id="CHEBI:29105"/>
        <label>1</label>
    </ligand>
</feature>
<evidence type="ECO:0000259" key="16">
    <source>
        <dbReference type="PROSITE" id="PS51188"/>
    </source>
</evidence>
<feature type="binding site" evidence="13">
    <location>
        <position position="194"/>
    </location>
    <ligand>
        <name>Zn(2+)</name>
        <dbReference type="ChEBI" id="CHEBI:29105"/>
        <label>2</label>
    </ligand>
</feature>
<dbReference type="Pfam" id="PF00684">
    <property type="entry name" value="DnaJ_CXXCXGXG"/>
    <property type="match status" value="1"/>
</dbReference>
<proteinExistence type="inferred from homology"/>
<dbReference type="InterPro" id="IPR018253">
    <property type="entry name" value="DnaJ_domain_CS"/>
</dbReference>
<keyword evidence="6 13" id="KW-0677">Repeat</keyword>
<feature type="binding site" evidence="13">
    <location>
        <position position="172"/>
    </location>
    <ligand>
        <name>Zn(2+)</name>
        <dbReference type="ChEBI" id="CHEBI:29105"/>
        <label>2</label>
    </ligand>
</feature>
<dbReference type="GO" id="GO:0009408">
    <property type="term" value="P:response to heat"/>
    <property type="evidence" value="ECO:0007669"/>
    <property type="project" value="InterPro"/>
</dbReference>
<evidence type="ECO:0000256" key="4">
    <source>
        <dbReference type="ARBA" id="ARBA00022705"/>
    </source>
</evidence>
<dbReference type="GO" id="GO:0008270">
    <property type="term" value="F:zinc ion binding"/>
    <property type="evidence" value="ECO:0007669"/>
    <property type="project" value="UniProtKB-UniRule"/>
</dbReference>
<evidence type="ECO:0000256" key="5">
    <source>
        <dbReference type="ARBA" id="ARBA00022723"/>
    </source>
</evidence>
<dbReference type="PRINTS" id="PR00625">
    <property type="entry name" value="JDOMAIN"/>
</dbReference>
<evidence type="ECO:0000256" key="8">
    <source>
        <dbReference type="ARBA" id="ARBA00022833"/>
    </source>
</evidence>
<evidence type="ECO:0000256" key="3">
    <source>
        <dbReference type="ARBA" id="ARBA00022490"/>
    </source>
</evidence>
<dbReference type="PROSITE" id="PS51188">
    <property type="entry name" value="ZF_CR"/>
    <property type="match status" value="1"/>
</dbReference>
<dbReference type="InterPro" id="IPR001623">
    <property type="entry name" value="DnaJ_domain"/>
</dbReference>
<name>C0DW50_EIKCO</name>
<keyword evidence="5 13" id="KW-0479">Metal-binding</keyword>
<dbReference type="Proteomes" id="UP000005837">
    <property type="component" value="Unassembled WGS sequence"/>
</dbReference>
<dbReference type="GO" id="GO:0042026">
    <property type="term" value="P:protein refolding"/>
    <property type="evidence" value="ECO:0007669"/>
    <property type="project" value="TreeGrafter"/>
</dbReference>
<dbReference type="NCBIfam" id="NF008035">
    <property type="entry name" value="PRK10767.1"/>
    <property type="match status" value="1"/>
</dbReference>
<dbReference type="CDD" id="cd10719">
    <property type="entry name" value="DnaJ_zf"/>
    <property type="match status" value="1"/>
</dbReference>
<organism evidence="17 18">
    <name type="scientific">Eikenella corrodens ATCC 23834</name>
    <dbReference type="NCBI Taxonomy" id="546274"/>
    <lineage>
        <taxon>Bacteria</taxon>
        <taxon>Pseudomonadati</taxon>
        <taxon>Pseudomonadota</taxon>
        <taxon>Betaproteobacteria</taxon>
        <taxon>Neisseriales</taxon>
        <taxon>Neisseriaceae</taxon>
        <taxon>Eikenella</taxon>
    </lineage>
</organism>
<reference evidence="17 18" key="1">
    <citation type="submission" date="2009-01" db="EMBL/GenBank/DDBJ databases">
        <authorList>
            <person name="Fulton L."/>
            <person name="Clifton S."/>
            <person name="Chinwalla A.T."/>
            <person name="Mitreva M."/>
            <person name="Sodergren E."/>
            <person name="Weinstock G."/>
            <person name="Clifton S."/>
            <person name="Dooling D.J."/>
            <person name="Fulton B."/>
            <person name="Minx P."/>
            <person name="Pepin K.H."/>
            <person name="Johnson M."/>
            <person name="Bhonagiri V."/>
            <person name="Nash W.E."/>
            <person name="Mardis E.R."/>
            <person name="Wilson R.K."/>
        </authorList>
    </citation>
    <scope>NUCLEOTIDE SEQUENCE [LARGE SCALE GENOMIC DNA]</scope>
    <source>
        <strain evidence="17 18">ATCC 23834</strain>
    </source>
</reference>
<feature type="binding site" evidence="13">
    <location>
        <position position="208"/>
    </location>
    <ligand>
        <name>Zn(2+)</name>
        <dbReference type="ChEBI" id="CHEBI:29105"/>
        <label>1</label>
    </ligand>
</feature>
<dbReference type="CDD" id="cd10747">
    <property type="entry name" value="DnaJ_C"/>
    <property type="match status" value="1"/>
</dbReference>
<evidence type="ECO:0000256" key="2">
    <source>
        <dbReference type="ARBA" id="ARBA00011738"/>
    </source>
</evidence>
<comment type="subcellular location">
    <subcellularLocation>
        <location evidence="1 13">Cytoplasm</location>
    </subcellularLocation>
</comment>
<dbReference type="InterPro" id="IPR036869">
    <property type="entry name" value="J_dom_sf"/>
</dbReference>
<dbReference type="Gene3D" id="2.10.230.10">
    <property type="entry name" value="Heat shock protein DnaJ, cysteine-rich domain"/>
    <property type="match status" value="1"/>
</dbReference>
<feature type="domain" description="CR-type" evidence="16">
    <location>
        <begin position="142"/>
        <end position="220"/>
    </location>
</feature>
<evidence type="ECO:0000256" key="11">
    <source>
        <dbReference type="ARBA" id="ARBA00061004"/>
    </source>
</evidence>
<feature type="binding site" evidence="13">
    <location>
        <position position="211"/>
    </location>
    <ligand>
        <name>Zn(2+)</name>
        <dbReference type="ChEBI" id="CHEBI:29105"/>
        <label>1</label>
    </ligand>
</feature>
<evidence type="ECO:0000256" key="12">
    <source>
        <dbReference type="ARBA" id="ARBA00067609"/>
    </source>
</evidence>
<evidence type="ECO:0000256" key="6">
    <source>
        <dbReference type="ARBA" id="ARBA00022737"/>
    </source>
</evidence>
<dbReference type="Pfam" id="PF01556">
    <property type="entry name" value="DnaJ_C"/>
    <property type="match status" value="1"/>
</dbReference>
<keyword evidence="7 13" id="KW-0863">Zinc-finger</keyword>
<keyword evidence="9 13" id="KW-0346">Stress response</keyword>
<dbReference type="FunFam" id="1.10.287.110:FF:000031">
    <property type="entry name" value="Molecular chaperone DnaJ"/>
    <property type="match status" value="1"/>
</dbReference>
<protein>
    <recommendedName>
        <fullName evidence="12 13">Chaperone protein DnaJ</fullName>
    </recommendedName>
</protein>
<dbReference type="EMBL" id="ACEA01000032">
    <property type="protein sequence ID" value="EEG23718.1"/>
    <property type="molecule type" value="Genomic_DNA"/>
</dbReference>
<dbReference type="Pfam" id="PF00226">
    <property type="entry name" value="DnaJ"/>
    <property type="match status" value="1"/>
</dbReference>
<evidence type="ECO:0000313" key="17">
    <source>
        <dbReference type="EMBL" id="EEG23718.1"/>
    </source>
</evidence>
<dbReference type="HAMAP" id="MF_01152">
    <property type="entry name" value="DnaJ"/>
    <property type="match status" value="1"/>
</dbReference>
<feature type="domain" description="J" evidence="15">
    <location>
        <begin position="17"/>
        <end position="82"/>
    </location>
</feature>
<dbReference type="InterPro" id="IPR036410">
    <property type="entry name" value="HSP_DnaJ_Cys-rich_dom_sf"/>
</dbReference>
<dbReference type="PANTHER" id="PTHR43096:SF48">
    <property type="entry name" value="CHAPERONE PROTEIN DNAJ"/>
    <property type="match status" value="1"/>
</dbReference>
<feature type="repeat" description="CXXCXGXG motif" evidence="13">
    <location>
        <begin position="194"/>
        <end position="201"/>
    </location>
</feature>
<dbReference type="Gene3D" id="1.10.287.110">
    <property type="entry name" value="DnaJ domain"/>
    <property type="match status" value="1"/>
</dbReference>
<dbReference type="GO" id="GO:0005524">
    <property type="term" value="F:ATP binding"/>
    <property type="evidence" value="ECO:0007669"/>
    <property type="project" value="InterPro"/>
</dbReference>
<dbReference type="CDD" id="cd06257">
    <property type="entry name" value="DnaJ"/>
    <property type="match status" value="1"/>
</dbReference>
<feature type="binding site" evidence="13">
    <location>
        <position position="155"/>
    </location>
    <ligand>
        <name>Zn(2+)</name>
        <dbReference type="ChEBI" id="CHEBI:29105"/>
        <label>1</label>
    </ligand>
</feature>
<dbReference type="GO" id="GO:0005737">
    <property type="term" value="C:cytoplasm"/>
    <property type="evidence" value="ECO:0007669"/>
    <property type="project" value="UniProtKB-SubCell"/>
</dbReference>
<dbReference type="PROSITE" id="PS50076">
    <property type="entry name" value="DNAJ_2"/>
    <property type="match status" value="1"/>
</dbReference>
<feature type="binding site" evidence="13">
    <location>
        <position position="175"/>
    </location>
    <ligand>
        <name>Zn(2+)</name>
        <dbReference type="ChEBI" id="CHEBI:29105"/>
        <label>2</label>
    </ligand>
</feature>
<sequence>MRGKLFIYPLATMSDQDYYQTLGVSRDASDDEIKKAYRKLAMKYHPDRNPDNKEAEEKFKTIQKAYEILSDREKRSRYDQFGQAGVDGNAGGFGGFSGAAGFDFGDIFSQMFGGGGGTRQQNFQGKDLRYDIEITLEEAAAGSKKRITIPSHEECDICHGSGAKPGTSATTCSTCHGSGVVHVRQAIFQLQQTCPTCGGSGREIKEPCVKCHGAGRVKSRKTLDVNIPAGIENEQPIRLSGEGEPGSHGAPAGDLYVVVHIRRHEIFERNGLDLHCELPVSFTIAALGGEVEVPTLNGRVKLNIPKETQTGRRMRVKGKGMKSLRSSSMGDLYCHIVVETPVNLTDRQRELLEEFEKISTGLDRAQTPRQKSFMDKLRDLKNDLFD</sequence>